<protein>
    <submittedName>
        <fullName evidence="1">Uncharacterized protein</fullName>
    </submittedName>
</protein>
<dbReference type="RefSeq" id="WP_034616894.1">
    <property type="nucleotide sequence ID" value="NZ_JSUM01000014.1"/>
</dbReference>
<organism evidence="1 2">
    <name type="scientific">Chelonobacter oris</name>
    <dbReference type="NCBI Taxonomy" id="505317"/>
    <lineage>
        <taxon>Bacteria</taxon>
        <taxon>Pseudomonadati</taxon>
        <taxon>Pseudomonadota</taxon>
        <taxon>Gammaproteobacteria</taxon>
        <taxon>Pasteurellales</taxon>
        <taxon>Pasteurellaceae</taxon>
        <taxon>Chelonobacter</taxon>
    </lineage>
</organism>
<dbReference type="OrthoDB" id="5685053at2"/>
<dbReference type="EMBL" id="JSUM01000014">
    <property type="protein sequence ID" value="KGQ69868.1"/>
    <property type="molecule type" value="Genomic_DNA"/>
</dbReference>
<gene>
    <name evidence="1" type="ORF">OA57_09550</name>
</gene>
<evidence type="ECO:0000313" key="2">
    <source>
        <dbReference type="Proteomes" id="UP000030380"/>
    </source>
</evidence>
<dbReference type="AlphaFoldDB" id="A0A0A3AKE2"/>
<proteinExistence type="predicted"/>
<dbReference type="Proteomes" id="UP000030380">
    <property type="component" value="Unassembled WGS sequence"/>
</dbReference>
<reference evidence="1 2" key="1">
    <citation type="submission" date="2014-11" db="EMBL/GenBank/DDBJ databases">
        <title>Draft genome sequence of Chelonobacter oris 1662T, associated with respiratory disease in Hermann's Tortoises.</title>
        <authorList>
            <person name="Kudirkiene E."/>
            <person name="Hansen M.J."/>
            <person name="Bojesen A.M."/>
        </authorList>
    </citation>
    <scope>NUCLEOTIDE SEQUENCE [LARGE SCALE GENOMIC DNA]</scope>
    <source>
        <strain evidence="1 2">1662</strain>
    </source>
</reference>
<sequence length="100" mass="11224">MKKIQKYQPMVKVDAYLIPESEAEQYIADRTLAAKRLEEAMLTFCERIEYGGKGSQDGEFITGIDHDGEYIVLMHLSPDEVEAVTACQTQAELVALLKAQ</sequence>
<comment type="caution">
    <text evidence="1">The sequence shown here is derived from an EMBL/GenBank/DDBJ whole genome shotgun (WGS) entry which is preliminary data.</text>
</comment>
<name>A0A0A3AKE2_9PAST</name>
<accession>A0A0A3AKE2</accession>
<evidence type="ECO:0000313" key="1">
    <source>
        <dbReference type="EMBL" id="KGQ69868.1"/>
    </source>
</evidence>
<keyword evidence="2" id="KW-1185">Reference proteome</keyword>